<proteinExistence type="predicted"/>
<dbReference type="eggNOG" id="COG5342">
    <property type="taxonomic scope" value="Bacteria"/>
</dbReference>
<dbReference type="STRING" id="1123501.Wenmar_02479"/>
<evidence type="ECO:0000313" key="4">
    <source>
        <dbReference type="Proteomes" id="UP000035100"/>
    </source>
</evidence>
<feature type="signal peptide" evidence="2">
    <location>
        <begin position="1"/>
        <end position="26"/>
    </location>
</feature>
<keyword evidence="2" id="KW-0732">Signal</keyword>
<accession>A0A0D0QCS5</accession>
<dbReference type="InterPro" id="IPR038696">
    <property type="entry name" value="IalB_sf"/>
</dbReference>
<sequence>MFRHLTLSTALALVLAGPLAAQDATATDETATDETPTDDAATGETATGETATEETATGETDAGAATETTDGAATDGGGAPSINDLSMGTPEGAQADGPGAPYVREEFGDWSLRCLRVEEGAEPCTLYQLLLDEDDNPVAEIALFPLPEGSEAVAGANFVAPMETYLPAGLRLTVDSGETLTYPFTFCSQRGFSPLLSSGCLARIGFDQAMVDRFKRGAAAQIVIVPALAPDQQVVLDVSLSGFTAGFDAQSANAPAQ</sequence>
<name>A0A0D0QCS5_9RHOB</name>
<dbReference type="Gene3D" id="2.60.40.1880">
    <property type="entry name" value="Invasion associated locus B (IalB) protein"/>
    <property type="match status" value="1"/>
</dbReference>
<protein>
    <submittedName>
        <fullName evidence="3">Invasion protein B, involved in pathogenesis</fullName>
    </submittedName>
</protein>
<dbReference type="EMBL" id="AONG01000012">
    <property type="protein sequence ID" value="KIQ68753.1"/>
    <property type="molecule type" value="Genomic_DNA"/>
</dbReference>
<evidence type="ECO:0000256" key="1">
    <source>
        <dbReference type="SAM" id="MobiDB-lite"/>
    </source>
</evidence>
<feature type="region of interest" description="Disordered" evidence="1">
    <location>
        <begin position="23"/>
        <end position="102"/>
    </location>
</feature>
<feature type="compositionally biased region" description="Low complexity" evidence="1">
    <location>
        <begin position="38"/>
        <end position="73"/>
    </location>
</feature>
<dbReference type="InterPro" id="IPR010642">
    <property type="entry name" value="Invasion_prot_B"/>
</dbReference>
<dbReference type="RefSeq" id="WP_018301388.1">
    <property type="nucleotide sequence ID" value="NZ_KB902277.1"/>
</dbReference>
<dbReference type="PATRIC" id="fig|1123501.6.peg.2591"/>
<feature type="chain" id="PRO_5002219434" evidence="2">
    <location>
        <begin position="27"/>
        <end position="257"/>
    </location>
</feature>
<comment type="caution">
    <text evidence="3">The sequence shown here is derived from an EMBL/GenBank/DDBJ whole genome shotgun (WGS) entry which is preliminary data.</text>
</comment>
<reference evidence="3 4" key="1">
    <citation type="submission" date="2013-01" db="EMBL/GenBank/DDBJ databases">
        <authorList>
            <person name="Fiebig A."/>
            <person name="Goeker M."/>
            <person name="Klenk H.-P.P."/>
        </authorList>
    </citation>
    <scope>NUCLEOTIDE SEQUENCE [LARGE SCALE GENOMIC DNA]</scope>
    <source>
        <strain evidence="3 4">DSM 24838</strain>
    </source>
</reference>
<keyword evidence="4" id="KW-1185">Reference proteome</keyword>
<dbReference type="AlphaFoldDB" id="A0A0D0QCS5"/>
<dbReference type="Proteomes" id="UP000035100">
    <property type="component" value="Unassembled WGS sequence"/>
</dbReference>
<organism evidence="3 4">
    <name type="scientific">Wenxinia marina DSM 24838</name>
    <dbReference type="NCBI Taxonomy" id="1123501"/>
    <lineage>
        <taxon>Bacteria</taxon>
        <taxon>Pseudomonadati</taxon>
        <taxon>Pseudomonadota</taxon>
        <taxon>Alphaproteobacteria</taxon>
        <taxon>Rhodobacterales</taxon>
        <taxon>Roseobacteraceae</taxon>
        <taxon>Wenxinia</taxon>
    </lineage>
</organism>
<gene>
    <name evidence="3" type="ORF">Wenmar_02479</name>
</gene>
<evidence type="ECO:0000313" key="3">
    <source>
        <dbReference type="EMBL" id="KIQ68753.1"/>
    </source>
</evidence>
<evidence type="ECO:0000256" key="2">
    <source>
        <dbReference type="SAM" id="SignalP"/>
    </source>
</evidence>
<dbReference type="Pfam" id="PF06776">
    <property type="entry name" value="IalB"/>
    <property type="match status" value="1"/>
</dbReference>